<proteinExistence type="inferred from homology"/>
<dbReference type="InterPro" id="IPR036249">
    <property type="entry name" value="Thioredoxin-like_sf"/>
</dbReference>
<dbReference type="Gene3D" id="1.20.1050.10">
    <property type="match status" value="1"/>
</dbReference>
<evidence type="ECO:0000313" key="6">
    <source>
        <dbReference type="EMBL" id="WGV28929.1"/>
    </source>
</evidence>
<evidence type="ECO:0000256" key="1">
    <source>
        <dbReference type="ARBA" id="ARBA00007409"/>
    </source>
</evidence>
<dbReference type="InterPro" id="IPR004045">
    <property type="entry name" value="Glutathione_S-Trfase_N"/>
</dbReference>
<evidence type="ECO:0000256" key="2">
    <source>
        <dbReference type="ARBA" id="ARBA00022679"/>
    </source>
</evidence>
<keyword evidence="2" id="KW-0808">Transferase</keyword>
<evidence type="ECO:0000313" key="7">
    <source>
        <dbReference type="Proteomes" id="UP001223520"/>
    </source>
</evidence>
<dbReference type="GO" id="GO:0016740">
    <property type="term" value="F:transferase activity"/>
    <property type="evidence" value="ECO:0007669"/>
    <property type="project" value="UniProtKB-KW"/>
</dbReference>
<dbReference type="SFLD" id="SFLDS00019">
    <property type="entry name" value="Glutathione_Transferase_(cytos"/>
    <property type="match status" value="1"/>
</dbReference>
<dbReference type="FunFam" id="3.40.30.10:FF:000039">
    <property type="entry name" value="Glutathione S-transferase domain"/>
    <property type="match status" value="1"/>
</dbReference>
<dbReference type="AlphaFoldDB" id="A0AAJ6NYQ3"/>
<name>A0AAJ6NYQ3_9CYAN</name>
<reference evidence="6 7" key="1">
    <citation type="journal article" date="2023" name="Limnol Oceanogr Lett">
        <title>Environmental adaptations by the intertidal Antarctic cyanobacterium Halotia branconii CENA392 as revealed using long-read genome sequencing.</title>
        <authorList>
            <person name="Dextro R.B."/>
            <person name="Delbaje E."/>
            <person name="Freitas P.N.N."/>
            <person name="Geraldes V."/>
            <person name="Pinto E."/>
            <person name="Long P.F."/>
            <person name="Fiore M.F."/>
        </authorList>
    </citation>
    <scope>NUCLEOTIDE SEQUENCE [LARGE SCALE GENOMIC DNA]</scope>
    <source>
        <strain evidence="6 7">CENA392</strain>
    </source>
</reference>
<organism evidence="6 7">
    <name type="scientific">Halotia branconii CENA392</name>
    <dbReference type="NCBI Taxonomy" id="1539056"/>
    <lineage>
        <taxon>Bacteria</taxon>
        <taxon>Bacillati</taxon>
        <taxon>Cyanobacteriota</taxon>
        <taxon>Cyanophyceae</taxon>
        <taxon>Nostocales</taxon>
        <taxon>Nodulariaceae</taxon>
        <taxon>Halotia</taxon>
    </lineage>
</organism>
<dbReference type="SUPFAM" id="SSF47616">
    <property type="entry name" value="GST C-terminal domain-like"/>
    <property type="match status" value="1"/>
</dbReference>
<dbReference type="EMBL" id="CP124543">
    <property type="protein sequence ID" value="WGV28929.1"/>
    <property type="molecule type" value="Genomic_DNA"/>
</dbReference>
<dbReference type="SFLD" id="SFLDG01150">
    <property type="entry name" value="Main.1:_Beta-like"/>
    <property type="match status" value="1"/>
</dbReference>
<dbReference type="SUPFAM" id="SSF52833">
    <property type="entry name" value="Thioredoxin-like"/>
    <property type="match status" value="1"/>
</dbReference>
<dbReference type="PROSITE" id="PS50405">
    <property type="entry name" value="GST_CTER"/>
    <property type="match status" value="1"/>
</dbReference>
<protein>
    <submittedName>
        <fullName evidence="6">Glutathione S-transferase family protein</fullName>
    </submittedName>
</protein>
<dbReference type="Gene3D" id="3.40.30.10">
    <property type="entry name" value="Glutaredoxin"/>
    <property type="match status" value="1"/>
</dbReference>
<dbReference type="PANTHER" id="PTHR44051">
    <property type="entry name" value="GLUTATHIONE S-TRANSFERASE-RELATED"/>
    <property type="match status" value="1"/>
</dbReference>
<sequence>MPKQNSQQPSKLKPHNTNSAKLKLYGGLKTRTPLVQWYLEELGVDYDYVSLDISANEQRQPEFLAINPMGKVPAIVDGDLKLWESGAILLYLAEKYQQMPQSLAERAKTTQWVIFANATLAPALFSPDKRQKEMPRLLTPINQILQKQSFILGEKLSAADIAIASYLYYAKLLVPLDLKEYPEVVKYLDRMAARLTFKKTMGKR</sequence>
<accession>A0AAJ6NYQ3</accession>
<dbReference type="InterPro" id="IPR004046">
    <property type="entry name" value="GST_C"/>
</dbReference>
<dbReference type="InterPro" id="IPR040079">
    <property type="entry name" value="Glutathione_S-Trfase"/>
</dbReference>
<keyword evidence="7" id="KW-1185">Reference proteome</keyword>
<evidence type="ECO:0000256" key="3">
    <source>
        <dbReference type="RuleBase" id="RU003494"/>
    </source>
</evidence>
<comment type="similarity">
    <text evidence="1 3">Belongs to the GST superfamily.</text>
</comment>
<evidence type="ECO:0000259" key="4">
    <source>
        <dbReference type="PROSITE" id="PS50404"/>
    </source>
</evidence>
<dbReference type="InterPro" id="IPR036282">
    <property type="entry name" value="Glutathione-S-Trfase_C_sf"/>
</dbReference>
<feature type="domain" description="GST N-terminal" evidence="4">
    <location>
        <begin position="19"/>
        <end position="100"/>
    </location>
</feature>
<gene>
    <name evidence="6" type="ORF">QI031_27130</name>
</gene>
<dbReference type="PANTHER" id="PTHR44051:SF8">
    <property type="entry name" value="GLUTATHIONE S-TRANSFERASE GSTA"/>
    <property type="match status" value="1"/>
</dbReference>
<dbReference type="CDD" id="cd03046">
    <property type="entry name" value="GST_N_GTT1_like"/>
    <property type="match status" value="1"/>
</dbReference>
<dbReference type="InterPro" id="IPR010987">
    <property type="entry name" value="Glutathione-S-Trfase_C-like"/>
</dbReference>
<feature type="domain" description="GST C-terminal" evidence="5">
    <location>
        <begin position="81"/>
        <end position="204"/>
    </location>
</feature>
<dbReference type="SFLD" id="SFLDG00358">
    <property type="entry name" value="Main_(cytGST)"/>
    <property type="match status" value="1"/>
</dbReference>
<dbReference type="Pfam" id="PF00043">
    <property type="entry name" value="GST_C"/>
    <property type="match status" value="1"/>
</dbReference>
<dbReference type="KEGG" id="hbq:QI031_27130"/>
<dbReference type="PROSITE" id="PS50404">
    <property type="entry name" value="GST_NTER"/>
    <property type="match status" value="1"/>
</dbReference>
<dbReference type="Proteomes" id="UP001223520">
    <property type="component" value="Chromosome"/>
</dbReference>
<evidence type="ECO:0000259" key="5">
    <source>
        <dbReference type="PROSITE" id="PS50405"/>
    </source>
</evidence>
<dbReference type="Pfam" id="PF02798">
    <property type="entry name" value="GST_N"/>
    <property type="match status" value="1"/>
</dbReference>